<keyword evidence="2" id="KW-1185">Reference proteome</keyword>
<dbReference type="Proteomes" id="UP000264310">
    <property type="component" value="Unassembled WGS sequence"/>
</dbReference>
<dbReference type="OrthoDB" id="7594814at2"/>
<evidence type="ECO:0000313" key="2">
    <source>
        <dbReference type="Proteomes" id="UP000264310"/>
    </source>
</evidence>
<protein>
    <submittedName>
        <fullName evidence="1">DUF3486 family protein</fullName>
    </submittedName>
</protein>
<accession>A0A371X325</accession>
<dbReference type="RefSeq" id="WP_116683346.1">
    <property type="nucleotide sequence ID" value="NZ_QURL01000004.1"/>
</dbReference>
<dbReference type="EMBL" id="QURL01000004">
    <property type="protein sequence ID" value="RFC63616.1"/>
    <property type="molecule type" value="Genomic_DNA"/>
</dbReference>
<proteinExistence type="predicted"/>
<name>A0A371X325_9HYPH</name>
<gene>
    <name evidence="1" type="ORF">DYI37_11465</name>
</gene>
<dbReference type="InterPro" id="IPR021874">
    <property type="entry name" value="Phage_Mu_Gp27"/>
</dbReference>
<reference evidence="1 2" key="1">
    <citation type="submission" date="2018-08" db="EMBL/GenBank/DDBJ databases">
        <title>Fulvimarina sp. 85, whole genome shotgun sequence.</title>
        <authorList>
            <person name="Tuo L."/>
        </authorList>
    </citation>
    <scope>NUCLEOTIDE SEQUENCE [LARGE SCALE GENOMIC DNA]</scope>
    <source>
        <strain evidence="1 2">85</strain>
    </source>
</reference>
<comment type="caution">
    <text evidence="1">The sequence shown here is derived from an EMBL/GenBank/DDBJ whole genome shotgun (WGS) entry which is preliminary data.</text>
</comment>
<sequence length="188" mass="20605">MTSVSGSRLSSIDRLPAEADDDIVWAHGELKAGKRHKYEILDEFNGRLADKGIGSISRSAWYRHTVAVAEATRRIEQTREIAAAITERLGPGQTDDLTIAVSETIKTLVFEMLQDGGREGFTPKQAKEMAEAIRAAVAAQTVSSDRRRRIEAELDAKVEETLDKVGTVAGLSADRVAQMRRDLLGVRS</sequence>
<evidence type="ECO:0000313" key="1">
    <source>
        <dbReference type="EMBL" id="RFC63616.1"/>
    </source>
</evidence>
<organism evidence="1 2">
    <name type="scientific">Fulvimarina endophytica</name>
    <dbReference type="NCBI Taxonomy" id="2293836"/>
    <lineage>
        <taxon>Bacteria</taxon>
        <taxon>Pseudomonadati</taxon>
        <taxon>Pseudomonadota</taxon>
        <taxon>Alphaproteobacteria</taxon>
        <taxon>Hyphomicrobiales</taxon>
        <taxon>Aurantimonadaceae</taxon>
        <taxon>Fulvimarina</taxon>
    </lineage>
</organism>
<dbReference type="AlphaFoldDB" id="A0A371X325"/>
<dbReference type="Pfam" id="PF11985">
    <property type="entry name" value="Phage_Mu_Gp27"/>
    <property type="match status" value="1"/>
</dbReference>